<evidence type="ECO:0000313" key="2">
    <source>
        <dbReference type="EMBL" id="KAJ5379909.1"/>
    </source>
</evidence>
<name>A0A9W9SMD2_9EURO</name>
<evidence type="ECO:0000313" key="3">
    <source>
        <dbReference type="Proteomes" id="UP001147782"/>
    </source>
</evidence>
<feature type="region of interest" description="Disordered" evidence="1">
    <location>
        <begin position="46"/>
        <end position="86"/>
    </location>
</feature>
<protein>
    <submittedName>
        <fullName evidence="2">Uncharacterized protein</fullName>
    </submittedName>
</protein>
<proteinExistence type="predicted"/>
<gene>
    <name evidence="2" type="ORF">N7496_002337</name>
</gene>
<dbReference type="RefSeq" id="XP_056557480.1">
    <property type="nucleotide sequence ID" value="XM_056695268.1"/>
</dbReference>
<sequence>MVPSDLDFVTYNRDKKIFDIRKDPTLSRVVSLMDNYQAAADENTSVFRHRDQDPQVPNAGAFEANPRGPGPLADETGDNGPTPPRNVVDIIREAVNADLVLQEDGTYQHSFQGQPSRLSEYDRRCLIHFRKVFQSCPDPDYMKKEDEALEASIEELDDYETKLLAAVRSKKAIVTRFNERRRMIAGYLRSLSEPSQDSRAPKPPLKSREMSPPNSIVYDTRGDIGHEISSEDSSTDQSSDEDMEMQDIDHVRPEEPGTDILPAILPTTQQTEETRETDVTSPNEPVLTRSSLRNGRSMSDSPDEVIEIDGSDADATSISNASPSRRIMKLRMRKTDEENKSGRKRRTDEENESGYEFIAQRKASKMRWPEILLAYNAAYGQDRTLPSLQSVFHCWKAEAEGRHKKRVWKNSLT</sequence>
<dbReference type="EMBL" id="JAPZBS010000002">
    <property type="protein sequence ID" value="KAJ5379909.1"/>
    <property type="molecule type" value="Genomic_DNA"/>
</dbReference>
<reference evidence="2" key="1">
    <citation type="submission" date="2022-11" db="EMBL/GenBank/DDBJ databases">
        <authorList>
            <person name="Petersen C."/>
        </authorList>
    </citation>
    <scope>NUCLEOTIDE SEQUENCE</scope>
    <source>
        <strain evidence="2">IBT 29864</strain>
    </source>
</reference>
<organism evidence="2 3">
    <name type="scientific">Penicillium cataractarum</name>
    <dbReference type="NCBI Taxonomy" id="2100454"/>
    <lineage>
        <taxon>Eukaryota</taxon>
        <taxon>Fungi</taxon>
        <taxon>Dikarya</taxon>
        <taxon>Ascomycota</taxon>
        <taxon>Pezizomycotina</taxon>
        <taxon>Eurotiomycetes</taxon>
        <taxon>Eurotiomycetidae</taxon>
        <taxon>Eurotiales</taxon>
        <taxon>Aspergillaceae</taxon>
        <taxon>Penicillium</taxon>
    </lineage>
</organism>
<feature type="compositionally biased region" description="Basic and acidic residues" evidence="1">
    <location>
        <begin position="220"/>
        <end position="229"/>
    </location>
</feature>
<feature type="compositionally biased region" description="Acidic residues" evidence="1">
    <location>
        <begin position="301"/>
        <end position="312"/>
    </location>
</feature>
<feature type="region of interest" description="Disordered" evidence="1">
    <location>
        <begin position="188"/>
        <end position="351"/>
    </location>
</feature>
<dbReference type="Proteomes" id="UP001147782">
    <property type="component" value="Unassembled WGS sequence"/>
</dbReference>
<comment type="caution">
    <text evidence="2">The sequence shown here is derived from an EMBL/GenBank/DDBJ whole genome shotgun (WGS) entry which is preliminary data.</text>
</comment>
<keyword evidence="3" id="KW-1185">Reference proteome</keyword>
<reference evidence="2" key="2">
    <citation type="journal article" date="2023" name="IMA Fungus">
        <title>Comparative genomic study of the Penicillium genus elucidates a diverse pangenome and 15 lateral gene transfer events.</title>
        <authorList>
            <person name="Petersen C."/>
            <person name="Sorensen T."/>
            <person name="Nielsen M.R."/>
            <person name="Sondergaard T.E."/>
            <person name="Sorensen J.L."/>
            <person name="Fitzpatrick D.A."/>
            <person name="Frisvad J.C."/>
            <person name="Nielsen K.L."/>
        </authorList>
    </citation>
    <scope>NUCLEOTIDE SEQUENCE</scope>
    <source>
        <strain evidence="2">IBT 29864</strain>
    </source>
</reference>
<accession>A0A9W9SMD2</accession>
<evidence type="ECO:0000256" key="1">
    <source>
        <dbReference type="SAM" id="MobiDB-lite"/>
    </source>
</evidence>
<dbReference type="OrthoDB" id="4362883at2759"/>
<feature type="compositionally biased region" description="Polar residues" evidence="1">
    <location>
        <begin position="279"/>
        <end position="300"/>
    </location>
</feature>
<dbReference type="AlphaFoldDB" id="A0A9W9SMD2"/>
<feature type="compositionally biased region" description="Polar residues" evidence="1">
    <location>
        <begin position="314"/>
        <end position="323"/>
    </location>
</feature>
<dbReference type="GeneID" id="81434445"/>